<comment type="similarity">
    <text evidence="2">Belongs to the ABC transporter superfamily.</text>
</comment>
<evidence type="ECO:0000256" key="1">
    <source>
        <dbReference type="ARBA" id="ARBA00004202"/>
    </source>
</evidence>
<keyword evidence="3" id="KW-0813">Transport</keyword>
<dbReference type="InterPro" id="IPR050388">
    <property type="entry name" value="ABC_Ni/Peptide_Import"/>
</dbReference>
<accession>A0ABC9TZP5</accession>
<dbReference type="InterPro" id="IPR027417">
    <property type="entry name" value="P-loop_NTPase"/>
</dbReference>
<dbReference type="PROSITE" id="PS50893">
    <property type="entry name" value="ABC_TRANSPORTER_2"/>
    <property type="match status" value="1"/>
</dbReference>
<dbReference type="AlphaFoldDB" id="A0ABC9TZP5"/>
<dbReference type="Pfam" id="PF00005">
    <property type="entry name" value="ABC_tran"/>
    <property type="match status" value="1"/>
</dbReference>
<proteinExistence type="inferred from homology"/>
<comment type="caution">
    <text evidence="9">The sequence shown here is derived from an EMBL/GenBank/DDBJ whole genome shotgun (WGS) entry which is preliminary data.</text>
</comment>
<dbReference type="Pfam" id="PF08352">
    <property type="entry name" value="oligo_HPY"/>
    <property type="match status" value="1"/>
</dbReference>
<evidence type="ECO:0000313" key="9">
    <source>
        <dbReference type="EMBL" id="ERI78198.1"/>
    </source>
</evidence>
<dbReference type="GO" id="GO:0005886">
    <property type="term" value="C:plasma membrane"/>
    <property type="evidence" value="ECO:0007669"/>
    <property type="project" value="UniProtKB-SubCell"/>
</dbReference>
<evidence type="ECO:0000256" key="6">
    <source>
        <dbReference type="ARBA" id="ARBA00022840"/>
    </source>
</evidence>
<dbReference type="InterPro" id="IPR003439">
    <property type="entry name" value="ABC_transporter-like_ATP-bd"/>
</dbReference>
<keyword evidence="7" id="KW-0472">Membrane</keyword>
<feature type="domain" description="ABC transporter" evidence="8">
    <location>
        <begin position="10"/>
        <end position="273"/>
    </location>
</feature>
<keyword evidence="4" id="KW-1003">Cell membrane</keyword>
<evidence type="ECO:0000313" key="10">
    <source>
        <dbReference type="Proteomes" id="UP000016491"/>
    </source>
</evidence>
<dbReference type="EMBL" id="AWSU01000126">
    <property type="protein sequence ID" value="ERI78198.1"/>
    <property type="molecule type" value="Genomic_DNA"/>
</dbReference>
<dbReference type="Gene3D" id="3.40.50.300">
    <property type="entry name" value="P-loop containing nucleotide triphosphate hydrolases"/>
    <property type="match status" value="1"/>
</dbReference>
<evidence type="ECO:0000256" key="4">
    <source>
        <dbReference type="ARBA" id="ARBA00022475"/>
    </source>
</evidence>
<evidence type="ECO:0000256" key="5">
    <source>
        <dbReference type="ARBA" id="ARBA00022741"/>
    </source>
</evidence>
<evidence type="ECO:0000256" key="7">
    <source>
        <dbReference type="ARBA" id="ARBA00023136"/>
    </source>
</evidence>
<evidence type="ECO:0000259" key="8">
    <source>
        <dbReference type="PROSITE" id="PS50893"/>
    </source>
</evidence>
<keyword evidence="5" id="KW-0547">Nucleotide-binding</keyword>
<evidence type="ECO:0000256" key="2">
    <source>
        <dbReference type="ARBA" id="ARBA00005417"/>
    </source>
</evidence>
<evidence type="ECO:0000256" key="3">
    <source>
        <dbReference type="ARBA" id="ARBA00022448"/>
    </source>
</evidence>
<dbReference type="FunFam" id="3.40.50.300:FF:000016">
    <property type="entry name" value="Oligopeptide ABC transporter ATP-binding component"/>
    <property type="match status" value="1"/>
</dbReference>
<protein>
    <submittedName>
        <fullName evidence="9">Oligopeptide ABC transporter, ATP-binding protein OppD</fullName>
    </submittedName>
</protein>
<dbReference type="Proteomes" id="UP000016491">
    <property type="component" value="Unassembled WGS sequence"/>
</dbReference>
<dbReference type="InterPro" id="IPR013563">
    <property type="entry name" value="Oligopep_ABC_C"/>
</dbReference>
<reference evidence="9 10" key="1">
    <citation type="submission" date="2013-07" db="EMBL/GenBank/DDBJ databases">
        <authorList>
            <person name="Weinstock G."/>
            <person name="Sodergren E."/>
            <person name="Wylie T."/>
            <person name="Fulton L."/>
            <person name="Fulton R."/>
            <person name="Fronick C."/>
            <person name="O'Laughlin M."/>
            <person name="Godfrey J."/>
            <person name="Miner T."/>
            <person name="Herter B."/>
            <person name="Appelbaum E."/>
            <person name="Cordes M."/>
            <person name="Lek S."/>
            <person name="Wollam A."/>
            <person name="Pepin K.H."/>
            <person name="Palsikar V.B."/>
            <person name="Mitreva M."/>
            <person name="Wilson R.K."/>
        </authorList>
    </citation>
    <scope>NUCLEOTIDE SEQUENCE [LARGE SCALE GENOMIC DNA]</scope>
    <source>
        <strain evidence="9 10">ATCC 14940</strain>
    </source>
</reference>
<dbReference type="GO" id="GO:0005524">
    <property type="term" value="F:ATP binding"/>
    <property type="evidence" value="ECO:0007669"/>
    <property type="project" value="UniProtKB-KW"/>
</dbReference>
<name>A0ABC9TZP5_CLOSY</name>
<gene>
    <name evidence="9" type="ORF">CLOSYM_01625</name>
</gene>
<dbReference type="InterPro" id="IPR017871">
    <property type="entry name" value="ABC_transporter-like_CS"/>
</dbReference>
<dbReference type="PANTHER" id="PTHR43297:SF2">
    <property type="entry name" value="DIPEPTIDE TRANSPORT ATP-BINDING PROTEIN DPPD"/>
    <property type="match status" value="1"/>
</dbReference>
<keyword evidence="6 9" id="KW-0067">ATP-binding</keyword>
<sequence>MTMNNNDILLDIKDLEVTYDTEEGIVHAVNNISFGVVRGKTLGIVGETGAGKTTTAMSILRLLPERTGNIRKGSITYDGRNLLELPIEEMQRVRGEKISMIFQDPMSSLNPVITVGDQIAEVLQLHEAAGGKSGKRPGKRLGKPSPEIMKRVDEILEMVGIPTERKSEYPHQFSGGMKQRVVIAMALVCEPELVIADEPTTALDVTIQAQVLEMMENLKNKLNTSMILITHDLGVVAETCDDVAIMYAGEIIEYGTVEDIFDMEKSHHPYTEGLFNSIPRLNDTSERLKPIPGLMPDPTALPGGCSFHPRCPYCSSKCRQVEPGVYHSGTHKIRCTRMADDHTMTDDKEGGAC</sequence>
<dbReference type="PROSITE" id="PS00211">
    <property type="entry name" value="ABC_TRANSPORTER_1"/>
    <property type="match status" value="1"/>
</dbReference>
<dbReference type="CDD" id="cd03257">
    <property type="entry name" value="ABC_NikE_OppD_transporters"/>
    <property type="match status" value="1"/>
</dbReference>
<comment type="subcellular location">
    <subcellularLocation>
        <location evidence="1">Cell membrane</location>
        <topology evidence="1">Peripheral membrane protein</topology>
    </subcellularLocation>
</comment>
<dbReference type="SUPFAM" id="SSF52540">
    <property type="entry name" value="P-loop containing nucleoside triphosphate hydrolases"/>
    <property type="match status" value="1"/>
</dbReference>
<dbReference type="SMART" id="SM00382">
    <property type="entry name" value="AAA"/>
    <property type="match status" value="1"/>
</dbReference>
<organism evidence="9 10">
    <name type="scientific">[Clostridium] symbiosum ATCC 14940</name>
    <dbReference type="NCBI Taxonomy" id="411472"/>
    <lineage>
        <taxon>Bacteria</taxon>
        <taxon>Bacillati</taxon>
        <taxon>Bacillota</taxon>
        <taxon>Clostridia</taxon>
        <taxon>Lachnospirales</taxon>
        <taxon>Lachnospiraceae</taxon>
        <taxon>Otoolea</taxon>
    </lineage>
</organism>
<dbReference type="NCBIfam" id="TIGR01727">
    <property type="entry name" value="oligo_HPY"/>
    <property type="match status" value="1"/>
</dbReference>
<dbReference type="InterPro" id="IPR003593">
    <property type="entry name" value="AAA+_ATPase"/>
</dbReference>
<dbReference type="PANTHER" id="PTHR43297">
    <property type="entry name" value="OLIGOPEPTIDE TRANSPORT ATP-BINDING PROTEIN APPD"/>
    <property type="match status" value="1"/>
</dbReference>